<sequence length="66" mass="7107">MARAHGGHTIAEIRSLKVIRHLPNGISGGEQSRTETLGSPARAPRLYASPEARPTWQATPVPPMPQ</sequence>
<gene>
    <name evidence="2" type="ORF">GCM10022224_028310</name>
</gene>
<reference evidence="3" key="1">
    <citation type="journal article" date="2019" name="Int. J. Syst. Evol. Microbiol.">
        <title>The Global Catalogue of Microorganisms (GCM) 10K type strain sequencing project: providing services to taxonomists for standard genome sequencing and annotation.</title>
        <authorList>
            <consortium name="The Broad Institute Genomics Platform"/>
            <consortium name="The Broad Institute Genome Sequencing Center for Infectious Disease"/>
            <person name="Wu L."/>
            <person name="Ma J."/>
        </authorList>
    </citation>
    <scope>NUCLEOTIDE SEQUENCE [LARGE SCALE GENOMIC DNA]</scope>
    <source>
        <strain evidence="3">JCM 16904</strain>
    </source>
</reference>
<proteinExistence type="predicted"/>
<evidence type="ECO:0000313" key="2">
    <source>
        <dbReference type="EMBL" id="GAA3662691.1"/>
    </source>
</evidence>
<accession>A0ABP7BNE3</accession>
<feature type="region of interest" description="Disordered" evidence="1">
    <location>
        <begin position="46"/>
        <end position="66"/>
    </location>
</feature>
<name>A0ABP7BNE3_9ACTN</name>
<protein>
    <submittedName>
        <fullName evidence="2">Uncharacterized protein</fullName>
    </submittedName>
</protein>
<dbReference type="EMBL" id="BAAAZP010000049">
    <property type="protein sequence ID" value="GAA3662691.1"/>
    <property type="molecule type" value="Genomic_DNA"/>
</dbReference>
<dbReference type="Proteomes" id="UP001500902">
    <property type="component" value="Unassembled WGS sequence"/>
</dbReference>
<organism evidence="2 3">
    <name type="scientific">Nonomuraea antimicrobica</name>
    <dbReference type="NCBI Taxonomy" id="561173"/>
    <lineage>
        <taxon>Bacteria</taxon>
        <taxon>Bacillati</taxon>
        <taxon>Actinomycetota</taxon>
        <taxon>Actinomycetes</taxon>
        <taxon>Streptosporangiales</taxon>
        <taxon>Streptosporangiaceae</taxon>
        <taxon>Nonomuraea</taxon>
    </lineage>
</organism>
<keyword evidence="3" id="KW-1185">Reference proteome</keyword>
<evidence type="ECO:0000313" key="3">
    <source>
        <dbReference type="Proteomes" id="UP001500902"/>
    </source>
</evidence>
<comment type="caution">
    <text evidence="2">The sequence shown here is derived from an EMBL/GenBank/DDBJ whole genome shotgun (WGS) entry which is preliminary data.</text>
</comment>
<evidence type="ECO:0000256" key="1">
    <source>
        <dbReference type="SAM" id="MobiDB-lite"/>
    </source>
</evidence>